<evidence type="ECO:0000313" key="3">
    <source>
        <dbReference type="Proteomes" id="UP000316770"/>
    </source>
</evidence>
<dbReference type="InterPro" id="IPR008391">
    <property type="entry name" value="AXE1_dom"/>
</dbReference>
<gene>
    <name evidence="2" type="ORF">Mal33_36180</name>
</gene>
<feature type="domain" description="Acetyl xylan esterase" evidence="1">
    <location>
        <begin position="117"/>
        <end position="286"/>
    </location>
</feature>
<accession>A0A518IX05</accession>
<dbReference type="InterPro" id="IPR029058">
    <property type="entry name" value="AB_hydrolase_fold"/>
</dbReference>
<dbReference type="PROSITE" id="PS51318">
    <property type="entry name" value="TAT"/>
    <property type="match status" value="1"/>
</dbReference>
<dbReference type="Pfam" id="PF05448">
    <property type="entry name" value="AXE1"/>
    <property type="match status" value="1"/>
</dbReference>
<reference evidence="2 3" key="1">
    <citation type="submission" date="2019-02" db="EMBL/GenBank/DDBJ databases">
        <title>Deep-cultivation of Planctomycetes and their phenomic and genomic characterization uncovers novel biology.</title>
        <authorList>
            <person name="Wiegand S."/>
            <person name="Jogler M."/>
            <person name="Boedeker C."/>
            <person name="Pinto D."/>
            <person name="Vollmers J."/>
            <person name="Rivas-Marin E."/>
            <person name="Kohn T."/>
            <person name="Peeters S.H."/>
            <person name="Heuer A."/>
            <person name="Rast P."/>
            <person name="Oberbeckmann S."/>
            <person name="Bunk B."/>
            <person name="Jeske O."/>
            <person name="Meyerdierks A."/>
            <person name="Storesund J.E."/>
            <person name="Kallscheuer N."/>
            <person name="Luecker S."/>
            <person name="Lage O.M."/>
            <person name="Pohl T."/>
            <person name="Merkel B.J."/>
            <person name="Hornburger P."/>
            <person name="Mueller R.-W."/>
            <person name="Bruemmer F."/>
            <person name="Labrenz M."/>
            <person name="Spormann A.M."/>
            <person name="Op den Camp H."/>
            <person name="Overmann J."/>
            <person name="Amann R."/>
            <person name="Jetten M.S.M."/>
            <person name="Mascher T."/>
            <person name="Medema M.H."/>
            <person name="Devos D.P."/>
            <person name="Kaster A.-K."/>
            <person name="Ovreas L."/>
            <person name="Rohde M."/>
            <person name="Galperin M.Y."/>
            <person name="Jogler C."/>
        </authorList>
    </citation>
    <scope>NUCLEOTIDE SEQUENCE [LARGE SCALE GENOMIC DNA]</scope>
    <source>
        <strain evidence="2 3">Mal33</strain>
    </source>
</reference>
<dbReference type="GO" id="GO:0016787">
    <property type="term" value="F:hydrolase activity"/>
    <property type="evidence" value="ECO:0007669"/>
    <property type="project" value="UniProtKB-KW"/>
</dbReference>
<protein>
    <submittedName>
        <fullName evidence="2">Alpha/beta hydrolase family protein</fullName>
    </submittedName>
</protein>
<dbReference type="SUPFAM" id="SSF53474">
    <property type="entry name" value="alpha/beta-Hydrolases"/>
    <property type="match status" value="2"/>
</dbReference>
<dbReference type="PANTHER" id="PTHR22946:SF8">
    <property type="entry name" value="ACETYL XYLAN ESTERASE DOMAIN-CONTAINING PROTEIN"/>
    <property type="match status" value="1"/>
</dbReference>
<dbReference type="AlphaFoldDB" id="A0A518IX05"/>
<keyword evidence="2" id="KW-0378">Hydrolase</keyword>
<name>A0A518IX05_9BACT</name>
<dbReference type="RefSeq" id="WP_145287168.1">
    <property type="nucleotide sequence ID" value="NZ_CP036318.1"/>
</dbReference>
<evidence type="ECO:0000313" key="2">
    <source>
        <dbReference type="EMBL" id="QDV57605.1"/>
    </source>
</evidence>
<dbReference type="PANTHER" id="PTHR22946">
    <property type="entry name" value="DIENELACTONE HYDROLASE DOMAIN-CONTAINING PROTEIN-RELATED"/>
    <property type="match status" value="1"/>
</dbReference>
<dbReference type="EMBL" id="CP036318">
    <property type="protein sequence ID" value="QDV57605.1"/>
    <property type="molecule type" value="Genomic_DNA"/>
</dbReference>
<dbReference type="Proteomes" id="UP000316770">
    <property type="component" value="Chromosome"/>
</dbReference>
<keyword evidence="3" id="KW-1185">Reference proteome</keyword>
<proteinExistence type="predicted"/>
<dbReference type="InterPro" id="IPR006311">
    <property type="entry name" value="TAT_signal"/>
</dbReference>
<dbReference type="Gene3D" id="3.40.50.1820">
    <property type="entry name" value="alpha/beta hydrolase"/>
    <property type="match status" value="2"/>
</dbReference>
<dbReference type="InterPro" id="IPR050261">
    <property type="entry name" value="FrsA_esterase"/>
</dbReference>
<organism evidence="2 3">
    <name type="scientific">Rosistilla oblonga</name>
    <dbReference type="NCBI Taxonomy" id="2527990"/>
    <lineage>
        <taxon>Bacteria</taxon>
        <taxon>Pseudomonadati</taxon>
        <taxon>Planctomycetota</taxon>
        <taxon>Planctomycetia</taxon>
        <taxon>Pirellulales</taxon>
        <taxon>Pirellulaceae</taxon>
        <taxon>Rosistilla</taxon>
    </lineage>
</organism>
<evidence type="ECO:0000259" key="1">
    <source>
        <dbReference type="Pfam" id="PF05448"/>
    </source>
</evidence>
<sequence length="695" mass="78301">MSYPNPRRQFLQSTAAGTLGALIAQQWWASGALGQSEPAAMTPLNRFPRMIQEYYVDRMREFHDKRVARLDAIETQADAEAYVKSCQTRVRECFGPRPEKTPLNPQITGVVQREGYRIENLIFESRPGFLVTANLYIPTNVEDPRPAVVGTCGHSHNGKAEEAYQSFSQGLAKKGYVCLIYDPIGQGERLQYVDEHLKSHVGVGVREHLLAGNQQFLTGESFSMWRAWDGIRAFDYLLTRPEVDPAQIGVTGNSGGGTMTTLLAGVDQRWAMAAPSCYVTSFVRNLENELPTDTEQCPPNALALGLDHEDFLAALAPKPVIILAKEQDFFDVRGAEQAYERLKRLYSKLGKEENIGLFVGPTRHGFTLENREAMYGWFNRATGSDGDSAEPEMTLEDDKTLWCTPDGQVSELGSKTVQQFTREAAAKLAENRGEIGAKPLKKMVHNWLGDRKPLDDPNYRILRNRRDRKYPRKYVAAYVIETEPRVQALVYRIDNDWHFSRPPKDTRQAILYVSHHSSDAELRENELLGKAIAENPDTPVFTVDLRGMGESQPDTADVNSYLSAYGSDYMYAIHGVMFRDEYPRQRTFDLLTVLNWMQSFGHSGVHLIGNGWGAIPATFAAVLSPVVKQVTLQHALTSYTDLASAETYKWPLSSMVPGILQRFDLPDCYRYLESKQLKQIDPWGPNFDEPHDEPS</sequence>